<evidence type="ECO:0000259" key="2">
    <source>
        <dbReference type="Pfam" id="PF00501"/>
    </source>
</evidence>
<dbReference type="Proteomes" id="UP000036955">
    <property type="component" value="Unassembled WGS sequence"/>
</dbReference>
<protein>
    <submittedName>
        <fullName evidence="3">Long-chain acyl-CoA synthetase</fullName>
    </submittedName>
</protein>
<dbReference type="InterPro" id="IPR020845">
    <property type="entry name" value="AMP-binding_CS"/>
</dbReference>
<dbReference type="PROSITE" id="PS00455">
    <property type="entry name" value="AMP_BINDING"/>
    <property type="match status" value="1"/>
</dbReference>
<dbReference type="Pfam" id="PF23562">
    <property type="entry name" value="AMP-binding_C_3"/>
    <property type="match status" value="1"/>
</dbReference>
<accession>A0A0L1MMT4</accession>
<evidence type="ECO:0000313" key="3">
    <source>
        <dbReference type="EMBL" id="KNH29817.1"/>
    </source>
</evidence>
<dbReference type="PANTHER" id="PTHR43767">
    <property type="entry name" value="LONG-CHAIN-FATTY-ACID--COA LIGASE"/>
    <property type="match status" value="1"/>
</dbReference>
<organism evidence="3 4">
    <name type="scientific">Pseudomonas syringae</name>
    <dbReference type="NCBI Taxonomy" id="317"/>
    <lineage>
        <taxon>Bacteria</taxon>
        <taxon>Pseudomonadati</taxon>
        <taxon>Pseudomonadota</taxon>
        <taxon>Gammaproteobacteria</taxon>
        <taxon>Pseudomonadales</taxon>
        <taxon>Pseudomonadaceae</taxon>
        <taxon>Pseudomonas</taxon>
    </lineage>
</organism>
<dbReference type="GO" id="GO:0016874">
    <property type="term" value="F:ligase activity"/>
    <property type="evidence" value="ECO:0007669"/>
    <property type="project" value="UniProtKB-KW"/>
</dbReference>
<evidence type="ECO:0000313" key="4">
    <source>
        <dbReference type="Proteomes" id="UP000036955"/>
    </source>
</evidence>
<dbReference type="InterPro" id="IPR042099">
    <property type="entry name" value="ANL_N_sf"/>
</dbReference>
<comment type="caution">
    <text evidence="3">The sequence shown here is derived from an EMBL/GenBank/DDBJ whole genome shotgun (WGS) entry which is preliminary data.</text>
</comment>
<dbReference type="PATRIC" id="fig|317.197.peg.4151"/>
<dbReference type="Pfam" id="PF00501">
    <property type="entry name" value="AMP-binding"/>
    <property type="match status" value="1"/>
</dbReference>
<gene>
    <name evidence="3" type="ORF">ACS77_03840</name>
</gene>
<dbReference type="PANTHER" id="PTHR43767:SF8">
    <property type="entry name" value="LONG-CHAIN-FATTY-ACID--COA LIGASE"/>
    <property type="match status" value="1"/>
</dbReference>
<dbReference type="OrthoDB" id="9803968at2"/>
<dbReference type="AlphaFoldDB" id="A0A0L1MMT4"/>
<dbReference type="InterPro" id="IPR050237">
    <property type="entry name" value="ATP-dep_AMP-bd_enzyme"/>
</dbReference>
<dbReference type="EMBL" id="LFQK01000004">
    <property type="protein sequence ID" value="KNH29817.1"/>
    <property type="molecule type" value="Genomic_DNA"/>
</dbReference>
<feature type="domain" description="AMP-dependent synthetase/ligase" evidence="2">
    <location>
        <begin position="13"/>
        <end position="336"/>
    </location>
</feature>
<dbReference type="SUPFAM" id="SSF56801">
    <property type="entry name" value="Acetyl-CoA synthetase-like"/>
    <property type="match status" value="1"/>
</dbReference>
<sequence>MSPEMERFKQTLRSHAERKTNAIALWGDQLKLDYATLYAEVMYRQQRLRDEHVQVVALALDNGTEAMLWDLAVLFEGLTGLTLPPFFSPAQRSHCLEQSQAELVIAEPELEAELQAAGYEKTGEFWRRAFSGPNRIPEGTAKLTFTSGTTGTPKGVCLSAESLLRVARELDQASKPTDPRHHLALLPLAILLENLGCYAALYAGATLSVPSQKTLGIQGASGVDVPRLLGCLATRKPESLILVPQLLLMLVSAAEQKAFNPQSLRFAAVGGARVSEELLHRAQRIGIPVYEGYGLSECSSVVCLNRPGARRPGSVGRPLSHVKIRLADDGEVLVKGSTLLGYLGQAPFSDEWWPTGDLGEFDPEGFLYLNGRKKHQFVTSFGRNVNPEWVEAELTQRRHIAQAFVYGEAMPSNHALLWPHRPDCTDEELAAAVAQANEALPDYAQVHHWTRLDQPFTAANGLLTANGRPRRDAIVERYRAQLTESVFSEESAS</sequence>
<keyword evidence="1" id="KW-0436">Ligase</keyword>
<evidence type="ECO:0000256" key="1">
    <source>
        <dbReference type="ARBA" id="ARBA00022598"/>
    </source>
</evidence>
<proteinExistence type="predicted"/>
<dbReference type="Gene3D" id="3.40.50.12780">
    <property type="entry name" value="N-terminal domain of ligase-like"/>
    <property type="match status" value="1"/>
</dbReference>
<reference evidence="3 4" key="1">
    <citation type="submission" date="2015-06" db="EMBL/GenBank/DDBJ databases">
        <authorList>
            <person name="Hoefler B.C."/>
            <person name="Straight P.D."/>
        </authorList>
    </citation>
    <scope>NUCLEOTIDE SEQUENCE [LARGE SCALE GENOMIC DNA]</scope>
    <source>
        <strain evidence="3 4">Riq4</strain>
    </source>
</reference>
<dbReference type="InterPro" id="IPR000873">
    <property type="entry name" value="AMP-dep_synth/lig_dom"/>
</dbReference>
<name>A0A0L1MMT4_PSESX</name>